<evidence type="ECO:0000256" key="5">
    <source>
        <dbReference type="ARBA" id="ARBA00013198"/>
    </source>
</evidence>
<organism evidence="9 10">
    <name type="scientific">Chitiniphilus purpureus</name>
    <dbReference type="NCBI Taxonomy" id="2981137"/>
    <lineage>
        <taxon>Bacteria</taxon>
        <taxon>Pseudomonadati</taxon>
        <taxon>Pseudomonadota</taxon>
        <taxon>Betaproteobacteria</taxon>
        <taxon>Neisseriales</taxon>
        <taxon>Chitinibacteraceae</taxon>
        <taxon>Chitiniphilus</taxon>
    </lineage>
</organism>
<evidence type="ECO:0000313" key="10">
    <source>
        <dbReference type="Proteomes" id="UP001061302"/>
    </source>
</evidence>
<dbReference type="Proteomes" id="UP001061302">
    <property type="component" value="Chromosome"/>
</dbReference>
<proteinExistence type="inferred from homology"/>
<dbReference type="CDD" id="cd01400">
    <property type="entry name" value="6PGL"/>
    <property type="match status" value="1"/>
</dbReference>
<dbReference type="PANTHER" id="PTHR11054:SF0">
    <property type="entry name" value="6-PHOSPHOGLUCONOLACTONASE"/>
    <property type="match status" value="1"/>
</dbReference>
<dbReference type="PANTHER" id="PTHR11054">
    <property type="entry name" value="6-PHOSPHOGLUCONOLACTONASE"/>
    <property type="match status" value="1"/>
</dbReference>
<dbReference type="InterPro" id="IPR039104">
    <property type="entry name" value="6PGL"/>
</dbReference>
<dbReference type="Pfam" id="PF01182">
    <property type="entry name" value="Glucosamine_iso"/>
    <property type="match status" value="1"/>
</dbReference>
<evidence type="ECO:0000256" key="1">
    <source>
        <dbReference type="ARBA" id="ARBA00000832"/>
    </source>
</evidence>
<dbReference type="EMBL" id="CP106753">
    <property type="protein sequence ID" value="UXY14665.1"/>
    <property type="molecule type" value="Genomic_DNA"/>
</dbReference>
<evidence type="ECO:0000259" key="8">
    <source>
        <dbReference type="Pfam" id="PF01182"/>
    </source>
</evidence>
<dbReference type="RefSeq" id="WP_263123968.1">
    <property type="nucleotide sequence ID" value="NZ_CP106753.1"/>
</dbReference>
<dbReference type="SUPFAM" id="SSF100950">
    <property type="entry name" value="NagB/RpiA/CoA transferase-like"/>
    <property type="match status" value="1"/>
</dbReference>
<gene>
    <name evidence="7 9" type="primary">pgl</name>
    <name evidence="9" type="ORF">N8I74_15265</name>
</gene>
<dbReference type="InterPro" id="IPR005900">
    <property type="entry name" value="6-phosphogluconolactonase_DevB"/>
</dbReference>
<comment type="pathway">
    <text evidence="3 7">Carbohydrate degradation; pentose phosphate pathway; D-ribulose 5-phosphate from D-glucose 6-phosphate (oxidative stage): step 2/3.</text>
</comment>
<dbReference type="InterPro" id="IPR006148">
    <property type="entry name" value="Glc/Gal-6P_isomerase"/>
</dbReference>
<comment type="function">
    <text evidence="2 7">Hydrolysis of 6-phosphogluconolactone to 6-phosphogluconate.</text>
</comment>
<evidence type="ECO:0000313" key="9">
    <source>
        <dbReference type="EMBL" id="UXY14665.1"/>
    </source>
</evidence>
<evidence type="ECO:0000256" key="3">
    <source>
        <dbReference type="ARBA" id="ARBA00004961"/>
    </source>
</evidence>
<dbReference type="Gene3D" id="3.40.50.1360">
    <property type="match status" value="1"/>
</dbReference>
<accession>A0ABY6DJX2</accession>
<sequence length="232" mass="24658">MSVQWHEFPSKDDLDAALAAKIAAVLNAAIAERGVASFAVSGGRTPAGMFKALSEQDVAWDKVYATLVDERWVPVEHADSNERTVRQHLLTGAASAIRFVSPVCEAPTPHAGEAEIEARLAAMPQPFDVLILGMGDDGHTASLFPGAAELEHACASTTLVAAVTPPVAPHRRITLTLPTIARARAVIVHITGTGKKALLHTALGEQKAVTEQYPIRRVLDAAAGQKHVFWAD</sequence>
<name>A0ABY6DJX2_9NEIS</name>
<reference evidence="9" key="1">
    <citation type="submission" date="2022-10" db="EMBL/GenBank/DDBJ databases">
        <title>Chitiniphilus purpureus sp. nov., a novel chitin-degrading bacterium isolated from crawfish pond sediment.</title>
        <authorList>
            <person name="Li K."/>
        </authorList>
    </citation>
    <scope>NUCLEOTIDE SEQUENCE</scope>
    <source>
        <strain evidence="9">CD1</strain>
    </source>
</reference>
<evidence type="ECO:0000256" key="7">
    <source>
        <dbReference type="RuleBase" id="RU365095"/>
    </source>
</evidence>
<evidence type="ECO:0000256" key="4">
    <source>
        <dbReference type="ARBA" id="ARBA00010662"/>
    </source>
</evidence>
<keyword evidence="7 9" id="KW-0378">Hydrolase</keyword>
<evidence type="ECO:0000256" key="6">
    <source>
        <dbReference type="ARBA" id="ARBA00020337"/>
    </source>
</evidence>
<comment type="similarity">
    <text evidence="4 7">Belongs to the glucosamine/galactosamine-6-phosphate isomerase family. 6-phosphogluconolactonase subfamily.</text>
</comment>
<comment type="catalytic activity">
    <reaction evidence="1 7">
        <text>6-phospho-D-glucono-1,5-lactone + H2O = 6-phospho-D-gluconate + H(+)</text>
        <dbReference type="Rhea" id="RHEA:12556"/>
        <dbReference type="ChEBI" id="CHEBI:15377"/>
        <dbReference type="ChEBI" id="CHEBI:15378"/>
        <dbReference type="ChEBI" id="CHEBI:57955"/>
        <dbReference type="ChEBI" id="CHEBI:58759"/>
        <dbReference type="EC" id="3.1.1.31"/>
    </reaction>
</comment>
<evidence type="ECO:0000256" key="2">
    <source>
        <dbReference type="ARBA" id="ARBA00002681"/>
    </source>
</evidence>
<dbReference type="NCBIfam" id="TIGR01198">
    <property type="entry name" value="pgl"/>
    <property type="match status" value="1"/>
</dbReference>
<dbReference type="EC" id="3.1.1.31" evidence="5 7"/>
<dbReference type="InterPro" id="IPR037171">
    <property type="entry name" value="NagB/RpiA_transferase-like"/>
</dbReference>
<protein>
    <recommendedName>
        <fullName evidence="6 7">6-phosphogluconolactonase</fullName>
        <shortName evidence="7">6PGL</shortName>
        <ecNumber evidence="5 7">3.1.1.31</ecNumber>
    </recommendedName>
</protein>
<keyword evidence="10" id="KW-1185">Reference proteome</keyword>
<feature type="domain" description="Glucosamine/galactosamine-6-phosphate isomerase" evidence="8">
    <location>
        <begin position="10"/>
        <end position="222"/>
    </location>
</feature>
<dbReference type="GO" id="GO:0017057">
    <property type="term" value="F:6-phosphogluconolactonase activity"/>
    <property type="evidence" value="ECO:0007669"/>
    <property type="project" value="UniProtKB-EC"/>
</dbReference>